<evidence type="ECO:0000256" key="7">
    <source>
        <dbReference type="SAM" id="SignalP"/>
    </source>
</evidence>
<name>A0ABT5DJ16_9BACT</name>
<keyword evidence="2" id="KW-0812">Transmembrane</keyword>
<dbReference type="PANTHER" id="PTHR31021">
    <property type="entry name" value="ADENOMATOSIS POLYPOSIS COLI DOWN-REGULATED 1"/>
    <property type="match status" value="1"/>
</dbReference>
<protein>
    <recommendedName>
        <fullName evidence="8">APCDD1 domain-containing protein</fullName>
    </recommendedName>
</protein>
<evidence type="ECO:0000256" key="3">
    <source>
        <dbReference type="ARBA" id="ARBA00022729"/>
    </source>
</evidence>
<evidence type="ECO:0000256" key="6">
    <source>
        <dbReference type="SAM" id="MobiDB-lite"/>
    </source>
</evidence>
<accession>A0ABT5DJ16</accession>
<keyword evidence="5" id="KW-0325">Glycoprotein</keyword>
<dbReference type="EMBL" id="JAQNDM010000002">
    <property type="protein sequence ID" value="MDC0713651.1"/>
    <property type="molecule type" value="Genomic_DNA"/>
</dbReference>
<evidence type="ECO:0000256" key="5">
    <source>
        <dbReference type="ARBA" id="ARBA00023180"/>
    </source>
</evidence>
<evidence type="ECO:0000256" key="2">
    <source>
        <dbReference type="ARBA" id="ARBA00022692"/>
    </source>
</evidence>
<dbReference type="PANTHER" id="PTHR31021:SF1">
    <property type="entry name" value="CHROMOSOME UNDETERMINED SCAFFOLD_56, WHOLE GENOME SHOTGUN SEQUENCE"/>
    <property type="match status" value="1"/>
</dbReference>
<evidence type="ECO:0000313" key="9">
    <source>
        <dbReference type="EMBL" id="MDC0713651.1"/>
    </source>
</evidence>
<keyword evidence="3 7" id="KW-0732">Signal</keyword>
<dbReference type="SMART" id="SM01352">
    <property type="entry name" value="APCDDC"/>
    <property type="match status" value="1"/>
</dbReference>
<dbReference type="InterPro" id="IPR029405">
    <property type="entry name" value="APCDD1_dom"/>
</dbReference>
<reference evidence="9 10" key="1">
    <citation type="submission" date="2022-11" db="EMBL/GenBank/DDBJ databases">
        <title>Minimal conservation of predation-associated metabolite biosynthetic gene clusters underscores biosynthetic potential of Myxococcota including descriptions for ten novel species: Archangium lansinium sp. nov., Myxococcus landrumus sp. nov., Nannocystis bai.</title>
        <authorList>
            <person name="Ahearne A."/>
            <person name="Stevens C."/>
            <person name="Dowd S."/>
        </authorList>
    </citation>
    <scope>NUCLEOTIDE SEQUENCE [LARGE SCALE GENOMIC DNA]</scope>
    <source>
        <strain evidence="9 10">NCWAL01</strain>
    </source>
</reference>
<keyword evidence="10" id="KW-1185">Reference proteome</keyword>
<dbReference type="RefSeq" id="WP_272144012.1">
    <property type="nucleotide sequence ID" value="NZ_JAQNDM010000002.1"/>
</dbReference>
<gene>
    <name evidence="9" type="ORF">POL68_34615</name>
</gene>
<feature type="signal peptide" evidence="7">
    <location>
        <begin position="1"/>
        <end position="18"/>
    </location>
</feature>
<evidence type="ECO:0000259" key="8">
    <source>
        <dbReference type="SMART" id="SM01352"/>
    </source>
</evidence>
<evidence type="ECO:0000256" key="4">
    <source>
        <dbReference type="ARBA" id="ARBA00023136"/>
    </source>
</evidence>
<feature type="chain" id="PRO_5046507862" description="APCDD1 domain-containing protein" evidence="7">
    <location>
        <begin position="19"/>
        <end position="205"/>
    </location>
</feature>
<feature type="region of interest" description="Disordered" evidence="6">
    <location>
        <begin position="181"/>
        <end position="205"/>
    </location>
</feature>
<organism evidence="9 10">
    <name type="scientific">Stigmatella ashevillensis</name>
    <dbReference type="NCBI Taxonomy" id="2995309"/>
    <lineage>
        <taxon>Bacteria</taxon>
        <taxon>Pseudomonadati</taxon>
        <taxon>Myxococcota</taxon>
        <taxon>Myxococcia</taxon>
        <taxon>Myxococcales</taxon>
        <taxon>Cystobacterineae</taxon>
        <taxon>Archangiaceae</taxon>
        <taxon>Stigmatella</taxon>
    </lineage>
</organism>
<dbReference type="Proteomes" id="UP001221838">
    <property type="component" value="Unassembled WGS sequence"/>
</dbReference>
<dbReference type="PROSITE" id="PS51257">
    <property type="entry name" value="PROKAR_LIPOPROTEIN"/>
    <property type="match status" value="1"/>
</dbReference>
<sequence length="205" mass="21738">MKLRQVSVLGLAALPFLAGCGSSIEDDIQGKWVSTTCEVRPGPENSKLYVKREYDIKESTWSGTLTFYADAACATPTVVALAEGPYKVAKDEASVKETHDAEFTLQTMKLTPKDAGIVEFFKSLPAGTCGTASAWALNSTQDVTSTKGCAALGVDLQNCGVEYELVKVVDDTLLFGARPADGSGPCTAAKRPTTESFQPALEKAD</sequence>
<evidence type="ECO:0000256" key="1">
    <source>
        <dbReference type="ARBA" id="ARBA00004167"/>
    </source>
</evidence>
<evidence type="ECO:0000313" key="10">
    <source>
        <dbReference type="Proteomes" id="UP001221838"/>
    </source>
</evidence>
<keyword evidence="4" id="KW-0472">Membrane</keyword>
<dbReference type="Pfam" id="PF14921">
    <property type="entry name" value="APCDDC"/>
    <property type="match status" value="1"/>
</dbReference>
<dbReference type="InterPro" id="IPR042425">
    <property type="entry name" value="APCDD1"/>
</dbReference>
<comment type="subcellular location">
    <subcellularLocation>
        <location evidence="1">Membrane</location>
        <topology evidence="1">Single-pass membrane protein</topology>
    </subcellularLocation>
</comment>
<proteinExistence type="predicted"/>
<feature type="domain" description="APCDD1" evidence="8">
    <location>
        <begin position="6"/>
        <end position="204"/>
    </location>
</feature>
<comment type="caution">
    <text evidence="9">The sequence shown here is derived from an EMBL/GenBank/DDBJ whole genome shotgun (WGS) entry which is preliminary data.</text>
</comment>